<dbReference type="PANTHER" id="PTHR19134:SF562">
    <property type="entry name" value="PROTEIN-TYROSINE-PHOSPHATASE"/>
    <property type="match status" value="1"/>
</dbReference>
<dbReference type="Gene3D" id="3.90.190.10">
    <property type="entry name" value="Protein tyrosine phosphatase superfamily"/>
    <property type="match status" value="2"/>
</dbReference>
<comment type="catalytic activity">
    <reaction evidence="5">
        <text>O-phospho-L-tyrosyl-[protein] + H2O = L-tyrosyl-[protein] + phosphate</text>
        <dbReference type="Rhea" id="RHEA:10684"/>
        <dbReference type="Rhea" id="RHEA-COMP:10136"/>
        <dbReference type="Rhea" id="RHEA-COMP:20101"/>
        <dbReference type="ChEBI" id="CHEBI:15377"/>
        <dbReference type="ChEBI" id="CHEBI:43474"/>
        <dbReference type="ChEBI" id="CHEBI:46858"/>
        <dbReference type="ChEBI" id="CHEBI:61978"/>
        <dbReference type="EC" id="3.1.3.48"/>
    </reaction>
</comment>
<dbReference type="CDD" id="cd00047">
    <property type="entry name" value="PTPc"/>
    <property type="match status" value="1"/>
</dbReference>
<dbReference type="SMART" id="SM00181">
    <property type="entry name" value="EGF"/>
    <property type="match status" value="8"/>
</dbReference>
<dbReference type="GO" id="GO:0004725">
    <property type="term" value="F:protein tyrosine phosphatase activity"/>
    <property type="evidence" value="ECO:0007669"/>
    <property type="project" value="UniProtKB-EC"/>
</dbReference>
<dbReference type="PROSITE" id="PS50055">
    <property type="entry name" value="TYR_PHOSPHATASE_PTP"/>
    <property type="match status" value="2"/>
</dbReference>
<feature type="signal peptide" evidence="7">
    <location>
        <begin position="1"/>
        <end position="19"/>
    </location>
</feature>
<feature type="chain" id="PRO_5034638137" description="protein-tyrosine-phosphatase" evidence="7">
    <location>
        <begin position="20"/>
        <end position="1303"/>
    </location>
</feature>
<evidence type="ECO:0000256" key="3">
    <source>
        <dbReference type="ARBA" id="ARBA00022801"/>
    </source>
</evidence>
<keyword evidence="7" id="KW-0732">Signal</keyword>
<dbReference type="InterPro" id="IPR000742">
    <property type="entry name" value="EGF"/>
</dbReference>
<dbReference type="InterPro" id="IPR050348">
    <property type="entry name" value="Protein-Tyr_Phosphatase"/>
</dbReference>
<dbReference type="SMART" id="SM00404">
    <property type="entry name" value="PTPc_motif"/>
    <property type="match status" value="2"/>
</dbReference>
<dbReference type="Proteomes" id="UP000694844">
    <property type="component" value="Chromosome 10"/>
</dbReference>
<keyword evidence="6" id="KW-0472">Membrane</keyword>
<dbReference type="EC" id="3.1.3.48" evidence="2"/>
<dbReference type="InterPro" id="IPR008979">
    <property type="entry name" value="Galactose-bd-like_sf"/>
</dbReference>
<dbReference type="InterPro" id="IPR029021">
    <property type="entry name" value="Prot-tyrosine_phosphatase-like"/>
</dbReference>
<evidence type="ECO:0000256" key="6">
    <source>
        <dbReference type="SAM" id="Phobius"/>
    </source>
</evidence>
<feature type="domain" description="Tyrosine specific protein phosphatases" evidence="9">
    <location>
        <begin position="1189"/>
        <end position="1264"/>
    </location>
</feature>
<evidence type="ECO:0000256" key="1">
    <source>
        <dbReference type="ARBA" id="ARBA00009580"/>
    </source>
</evidence>
<dbReference type="PANTHER" id="PTHR19134">
    <property type="entry name" value="RECEPTOR-TYPE TYROSINE-PROTEIN PHOSPHATASE"/>
    <property type="match status" value="1"/>
</dbReference>
<dbReference type="Pfam" id="PF00102">
    <property type="entry name" value="Y_phosphatase"/>
    <property type="match status" value="2"/>
</dbReference>
<dbReference type="PROSITE" id="PS50056">
    <property type="entry name" value="TYR_PHOSPHATASE_2"/>
    <property type="match status" value="2"/>
</dbReference>
<keyword evidence="10" id="KW-1185">Reference proteome</keyword>
<dbReference type="InterPro" id="IPR000242">
    <property type="entry name" value="PTP_cat"/>
</dbReference>
<comment type="similarity">
    <text evidence="1">Belongs to the protein-tyrosine phosphatase family.</text>
</comment>
<evidence type="ECO:0000256" key="7">
    <source>
        <dbReference type="SAM" id="SignalP"/>
    </source>
</evidence>
<dbReference type="SUPFAM" id="SSF49785">
    <property type="entry name" value="Galactose-binding domain-like"/>
    <property type="match status" value="1"/>
</dbReference>
<dbReference type="RefSeq" id="XP_022312101.1">
    <property type="nucleotide sequence ID" value="XM_022456393.1"/>
</dbReference>
<evidence type="ECO:0000256" key="4">
    <source>
        <dbReference type="ARBA" id="ARBA00022912"/>
    </source>
</evidence>
<keyword evidence="6" id="KW-0812">Transmembrane</keyword>
<keyword evidence="4" id="KW-0904">Protein phosphatase</keyword>
<dbReference type="FunFam" id="3.90.190.10:FF:000102">
    <property type="entry name" value="Receptor-type tyrosine-protein phosphatase"/>
    <property type="match status" value="1"/>
</dbReference>
<dbReference type="Pfam" id="PF22633">
    <property type="entry name" value="F5_F8_type_C_2"/>
    <property type="match status" value="1"/>
</dbReference>
<feature type="domain" description="Tyrosine specific protein phosphatases" evidence="9">
    <location>
        <begin position="899"/>
        <end position="974"/>
    </location>
</feature>
<evidence type="ECO:0000259" key="8">
    <source>
        <dbReference type="PROSITE" id="PS50055"/>
    </source>
</evidence>
<dbReference type="Gene3D" id="2.60.120.260">
    <property type="entry name" value="Galactose-binding domain-like"/>
    <property type="match status" value="1"/>
</dbReference>
<protein>
    <recommendedName>
        <fullName evidence="2">protein-tyrosine-phosphatase</fullName>
        <ecNumber evidence="2">3.1.3.48</ecNumber>
    </recommendedName>
</protein>
<feature type="domain" description="Tyrosine-protein phosphatase" evidence="8">
    <location>
        <begin position="1015"/>
        <end position="1273"/>
    </location>
</feature>
<evidence type="ECO:0000259" key="9">
    <source>
        <dbReference type="PROSITE" id="PS50056"/>
    </source>
</evidence>
<keyword evidence="6" id="KW-1133">Transmembrane helix</keyword>
<evidence type="ECO:0000313" key="10">
    <source>
        <dbReference type="Proteomes" id="UP000694844"/>
    </source>
</evidence>
<dbReference type="InterPro" id="IPR003595">
    <property type="entry name" value="Tyr_Pase_cat"/>
</dbReference>
<dbReference type="InterPro" id="IPR000387">
    <property type="entry name" value="Tyr_Pase_dom"/>
</dbReference>
<evidence type="ECO:0000256" key="2">
    <source>
        <dbReference type="ARBA" id="ARBA00013064"/>
    </source>
</evidence>
<proteinExistence type="inferred from homology"/>
<evidence type="ECO:0000256" key="5">
    <source>
        <dbReference type="ARBA" id="ARBA00051722"/>
    </source>
</evidence>
<dbReference type="InterPro" id="IPR016130">
    <property type="entry name" value="Tyr_Pase_AS"/>
</dbReference>
<reference evidence="11" key="1">
    <citation type="submission" date="2025-08" db="UniProtKB">
        <authorList>
            <consortium name="RefSeq"/>
        </authorList>
    </citation>
    <scope>IDENTIFICATION</scope>
    <source>
        <tissue evidence="11">Whole sample</tissue>
    </source>
</reference>
<name>A0A8B8CBN5_CRAVI</name>
<dbReference type="SMART" id="SM00194">
    <property type="entry name" value="PTPc"/>
    <property type="match status" value="2"/>
</dbReference>
<dbReference type="PRINTS" id="PR00700">
    <property type="entry name" value="PRTYPHPHTASE"/>
</dbReference>
<dbReference type="SUPFAM" id="SSF52799">
    <property type="entry name" value="(Phosphotyrosine protein) phosphatases II"/>
    <property type="match status" value="2"/>
</dbReference>
<feature type="transmembrane region" description="Helical" evidence="6">
    <location>
        <begin position="631"/>
        <end position="652"/>
    </location>
</feature>
<dbReference type="GeneID" id="111117327"/>
<accession>A0A8B8CBN5</accession>
<organism evidence="10 11">
    <name type="scientific">Crassostrea virginica</name>
    <name type="common">Eastern oyster</name>
    <dbReference type="NCBI Taxonomy" id="6565"/>
    <lineage>
        <taxon>Eukaryota</taxon>
        <taxon>Metazoa</taxon>
        <taxon>Spiralia</taxon>
        <taxon>Lophotrochozoa</taxon>
        <taxon>Mollusca</taxon>
        <taxon>Bivalvia</taxon>
        <taxon>Autobranchia</taxon>
        <taxon>Pteriomorphia</taxon>
        <taxon>Ostreida</taxon>
        <taxon>Ostreoidea</taxon>
        <taxon>Ostreidae</taxon>
        <taxon>Crassostrea</taxon>
    </lineage>
</organism>
<dbReference type="Gene3D" id="2.170.300.10">
    <property type="entry name" value="Tie2 ligand-binding domain superfamily"/>
    <property type="match status" value="3"/>
</dbReference>
<feature type="domain" description="Tyrosine-protein phosphatase" evidence="8">
    <location>
        <begin position="727"/>
        <end position="983"/>
    </location>
</feature>
<sequence length="1303" mass="146151">MAVIVKFWIFFLCINNIQSYNELVIPGKTQAESSSVYGHTYFPSKTVDGDFEQHISHCSHTQNEKSITEAWLRINLLKPYSIKQIKFWYRGDGSPYANTKRLRGYSIRVSNDSDVPAMTCYTDTGNVLLPTIIENECVATSQYVWFYQTHTASGDNSPILEICEVQIFGCDTGRFGVNCSRTCDHCKNKATCGIEHGECDDYGCAVPGLQPSLCEVQCSSGTYGYNCSKSCGHCFGTSECDPIDGRCIKGCEPGWQPTPQCDIACSRGTYGKDCMYKCSGNCRNREPCNTVDGRCTQCMAGWESEFCNKKCTPGTYGLNCAESCGHCLGTSECDPIDGRCINGCEPGWQTTDKCDNKCTPGTYGLNCAESCGHCLGTSECDPIDGRCINGCEPGWQPTPQCDKNCPDGTFGKGCMYNCSGNCLDREHCNKLDGRCTQCMPGWMNKYCNKTCENGWHGPVCKNPCGHCFGSDVCHHINGSCPGNCSDGYTGETCTEACDNGKYGPACQNKCGHCFGTGICFHTNGSCPGNCSDGFTGDTCSETCKPGWFGPDCNASCGHCAMHDACFNTNGTCPNNCTDGYTGDKCVDTCPERWYGPGCMIECGFCNGSDVCFNTNELEKLSSPEDIPVEVITIPLMITLFVFVAAILLFIFIRRRGADCRQKQLEQFSMKHVLLHAEEHNYTEGEDKEEHEPEPEYYNTFEIKTKHLRIEDILTTIQTLEKDNNKEFEKEFKSIPYGERPDISCTVGKAPDNTQKNRFKEIFPYDHSRVVLSSKQNRDYINASFIKNTYGKITYIATQAPKLSTVGDFWQMIWQEDVEVIAMVTNLTEGTNNKSALYWPESISKKLVKGKFIVRLVNEKTYANFAVRQMKIDNKETKTNRHVTQLQFTAWPDHGTPHPVDLLVFYHYVSREVDKNPESKFVVHCSAGVGRTGTFIALDALYRQGMKEGKINIVEYVNTMREDRMNMIQNFNQYKFLYKVLYECFRSGCHFIEKREFVTQMASEMSPNKAINFSNFRKEFKELDLLKPVFTENDLKVGKKNLDLNMTKTVLPCDSTRIILTSQVPDRGNYYNAVPLSSFKKKDCFIAGQYPVPGAAVDLIRLLVDHGCSTLVSTTSLADIPSTDEWYNLSTKCVSLLHYQVEIDEVEKFSEHVNHSSMKVKATSKKDWHTVDVYEMRAWDTKDDMSRAVAAILDVVNIVQQNENVDPENKLLILSRDGATGCGVFCAVYNAIQQLQQDEEVDMFTIVRQLQSRRPEMISDINEYMLCCRAVSQFIALEPENVYMNSGEPAEESNDTTENVYANV</sequence>
<dbReference type="OrthoDB" id="6058203at2759"/>
<keyword evidence="3" id="KW-0378">Hydrolase</keyword>
<evidence type="ECO:0000313" key="11">
    <source>
        <dbReference type="RefSeq" id="XP_022312101.1"/>
    </source>
</evidence>
<gene>
    <name evidence="11" type="primary">LOC111117327</name>
</gene>
<dbReference type="PROSITE" id="PS00383">
    <property type="entry name" value="TYR_PHOSPHATASE_1"/>
    <property type="match status" value="1"/>
</dbReference>